<organism evidence="1 2">
    <name type="scientific">Leptospira kirschneri str. 200802841</name>
    <dbReference type="NCBI Taxonomy" id="1193047"/>
    <lineage>
        <taxon>Bacteria</taxon>
        <taxon>Pseudomonadati</taxon>
        <taxon>Spirochaetota</taxon>
        <taxon>Spirochaetia</taxon>
        <taxon>Leptospirales</taxon>
        <taxon>Leptospiraceae</taxon>
        <taxon>Leptospira</taxon>
    </lineage>
</organism>
<name>A0A828Y1V4_9LEPT</name>
<reference evidence="1" key="1">
    <citation type="submission" date="2012-10" db="EMBL/GenBank/DDBJ databases">
        <authorList>
            <person name="Harkins D.M."/>
            <person name="Durkin A.S."/>
            <person name="Brinkac L.M."/>
            <person name="Selengut J.D."/>
            <person name="Sanka R."/>
            <person name="DePew J."/>
            <person name="Purushe J."/>
            <person name="Picardeau M."/>
            <person name="Werts C."/>
            <person name="Goarant C."/>
            <person name="Vinetz J.M."/>
            <person name="Sutton G.G."/>
            <person name="Nelson W.C."/>
            <person name="Fouts D.E."/>
        </authorList>
    </citation>
    <scope>NUCLEOTIDE SEQUENCE [LARGE SCALE GENOMIC DNA]</scope>
    <source>
        <strain evidence="1">200802841</strain>
    </source>
</reference>
<gene>
    <name evidence="1" type="ORF">LEP1GSC131_2772</name>
</gene>
<evidence type="ECO:0000313" key="2">
    <source>
        <dbReference type="Proteomes" id="UP000006339"/>
    </source>
</evidence>
<dbReference type="Proteomes" id="UP000006339">
    <property type="component" value="Unassembled WGS sequence"/>
</dbReference>
<evidence type="ECO:0000313" key="1">
    <source>
        <dbReference type="EMBL" id="EKO50095.1"/>
    </source>
</evidence>
<comment type="caution">
    <text evidence="1">The sequence shown here is derived from an EMBL/GenBank/DDBJ whole genome shotgun (WGS) entry which is preliminary data.</text>
</comment>
<dbReference type="EMBL" id="AKWH02000068">
    <property type="protein sequence ID" value="EKO50095.1"/>
    <property type="molecule type" value="Genomic_DNA"/>
</dbReference>
<proteinExistence type="predicted"/>
<keyword evidence="2" id="KW-1185">Reference proteome</keyword>
<accession>A0A828Y1V4</accession>
<dbReference type="AlphaFoldDB" id="A0A828Y1V4"/>
<protein>
    <submittedName>
        <fullName evidence="1">Uncharacterized protein</fullName>
    </submittedName>
</protein>
<dbReference type="RefSeq" id="WP_004771448.1">
    <property type="nucleotide sequence ID" value="NZ_AKWH02000068.1"/>
</dbReference>
<sequence length="88" mass="10092">MDFALKSLSTEGIYGSASIFWTNQLEISYLDLYNTRATLKIGRVDSREHIPYILKKIEPEKIVTKICSFEEAVEAWLEPAIKLVVKID</sequence>